<evidence type="ECO:0000256" key="4">
    <source>
        <dbReference type="ARBA" id="ARBA00022679"/>
    </source>
</evidence>
<evidence type="ECO:0000256" key="2">
    <source>
        <dbReference type="ARBA" id="ARBA00007441"/>
    </source>
</evidence>
<dbReference type="EMBL" id="AACS02000008">
    <property type="protein sequence ID" value="EFI27171.1"/>
    <property type="molecule type" value="Genomic_DNA"/>
</dbReference>
<dbReference type="InterPro" id="IPR015424">
    <property type="entry name" value="PyrdxlP-dep_Trfase"/>
</dbReference>
<organism evidence="8 9">
    <name type="scientific">Coprinopsis cinerea (strain Okayama-7 / 130 / ATCC MYA-4618 / FGSC 9003)</name>
    <name type="common">Inky cap fungus</name>
    <name type="synonym">Hormographiella aspergillata</name>
    <dbReference type="NCBI Taxonomy" id="240176"/>
    <lineage>
        <taxon>Eukaryota</taxon>
        <taxon>Fungi</taxon>
        <taxon>Dikarya</taxon>
        <taxon>Basidiomycota</taxon>
        <taxon>Agaricomycotina</taxon>
        <taxon>Agaricomycetes</taxon>
        <taxon>Agaricomycetidae</taxon>
        <taxon>Agaricales</taxon>
        <taxon>Agaricineae</taxon>
        <taxon>Psathyrellaceae</taxon>
        <taxon>Coprinopsis</taxon>
    </lineage>
</organism>
<evidence type="ECO:0000256" key="6">
    <source>
        <dbReference type="SAM" id="MobiDB-lite"/>
    </source>
</evidence>
<dbReference type="PANTHER" id="PTHR42790:SF19">
    <property type="entry name" value="KYNURENINE_ALPHA-AMINOADIPATE AMINOTRANSFERASE, MITOCHONDRIAL"/>
    <property type="match status" value="1"/>
</dbReference>
<dbReference type="VEuPathDB" id="FungiDB:CC1G_14996"/>
<evidence type="ECO:0000259" key="7">
    <source>
        <dbReference type="Pfam" id="PF00155"/>
    </source>
</evidence>
<comment type="similarity">
    <text evidence="2">Belongs to the class-I pyridoxal-phosphate-dependent aminotransferase family.</text>
</comment>
<dbReference type="STRING" id="240176.D6RP20"/>
<evidence type="ECO:0000256" key="3">
    <source>
        <dbReference type="ARBA" id="ARBA00022576"/>
    </source>
</evidence>
<dbReference type="PANTHER" id="PTHR42790">
    <property type="entry name" value="AMINOTRANSFERASE"/>
    <property type="match status" value="1"/>
</dbReference>
<dbReference type="GO" id="GO:0030170">
    <property type="term" value="F:pyridoxal phosphate binding"/>
    <property type="evidence" value="ECO:0007669"/>
    <property type="project" value="InterPro"/>
</dbReference>
<dbReference type="GeneID" id="9378702"/>
<evidence type="ECO:0000256" key="5">
    <source>
        <dbReference type="ARBA" id="ARBA00022898"/>
    </source>
</evidence>
<dbReference type="Proteomes" id="UP000001861">
    <property type="component" value="Unassembled WGS sequence"/>
</dbReference>
<dbReference type="OMA" id="RRCTIAK"/>
<dbReference type="AlphaFoldDB" id="D6RP20"/>
<dbReference type="GO" id="GO:1901605">
    <property type="term" value="P:alpha-amino acid metabolic process"/>
    <property type="evidence" value="ECO:0007669"/>
    <property type="project" value="TreeGrafter"/>
</dbReference>
<feature type="region of interest" description="Disordered" evidence="6">
    <location>
        <begin position="1"/>
        <end position="39"/>
    </location>
</feature>
<dbReference type="InterPro" id="IPR004839">
    <property type="entry name" value="Aminotransferase_I/II_large"/>
</dbReference>
<dbReference type="HOGENOM" id="CLU_017584_0_6_1"/>
<dbReference type="SUPFAM" id="SSF53383">
    <property type="entry name" value="PLP-dependent transferases"/>
    <property type="match status" value="1"/>
</dbReference>
<dbReference type="RefSeq" id="XP_002910665.1">
    <property type="nucleotide sequence ID" value="XM_002910619.1"/>
</dbReference>
<sequence length="532" mass="59631">MARSKSKAYTPAAAGRHLPVSSGNQSIAGSSRHETTTSSLTEIRFLPPEYYSSRLSTVAQHRKPSPIWDLFSVEGKPGMLSMLAGKPHPSTFPFEHITLGFRTPNTQKITNMTLQEDELETALQYGMTAGIPELVGWVEGMMRTVHSRGENEGWRVSMGAGSQDLLYKAFNALLNPGDTILVEGPTYPTIMPILDAMSCQYAIVDSDEDGISTVDLEKVLSTWDEDVKGPLPRVLYTVPFGSNPGGVTASLQRRIGVLQLARRYDLLILEDDPYYFLYYGDAPRPPSYFTLDRQLGGEVGRVLRFDSFSKILSSGFRLGWLTGPDRLLVAIERHPNSLSQVIILKLLKEWGLEGFLAHTSRTADFYRQRRDTLNAYLERHLAELAEWKPPDASMFFWIKLRLPYQNREADSTAFIRDKAISKGVLVLPGATAFPDGRKTTRVRLSFSLLSDQEMEEAIKRLAEVLREEQPHSVLPSPTISRMSVEPEQLPTPPSEIDQHALGPGSNSSAGKKRKGRKVWLDYVMYPVYAHRR</sequence>
<dbReference type="FunCoup" id="D6RP20">
    <property type="interactions" value="137"/>
</dbReference>
<keyword evidence="9" id="KW-1185">Reference proteome</keyword>
<feature type="region of interest" description="Disordered" evidence="6">
    <location>
        <begin position="469"/>
        <end position="512"/>
    </location>
</feature>
<dbReference type="KEGG" id="cci:CC1G_14996"/>
<dbReference type="OrthoDB" id="691673at2759"/>
<dbReference type="InterPro" id="IPR015421">
    <property type="entry name" value="PyrdxlP-dep_Trfase_major"/>
</dbReference>
<accession>D6RP20</accession>
<evidence type="ECO:0000313" key="8">
    <source>
        <dbReference type="EMBL" id="EFI27171.1"/>
    </source>
</evidence>
<dbReference type="CDD" id="cd00609">
    <property type="entry name" value="AAT_like"/>
    <property type="match status" value="1"/>
</dbReference>
<dbReference type="GO" id="GO:0008483">
    <property type="term" value="F:transaminase activity"/>
    <property type="evidence" value="ECO:0007669"/>
    <property type="project" value="UniProtKB-KW"/>
</dbReference>
<evidence type="ECO:0000313" key="9">
    <source>
        <dbReference type="Proteomes" id="UP000001861"/>
    </source>
</evidence>
<comment type="caution">
    <text evidence="8">The sequence shown here is derived from an EMBL/GenBank/DDBJ whole genome shotgun (WGS) entry which is preliminary data.</text>
</comment>
<feature type="domain" description="Aminotransferase class I/classII large" evidence="7">
    <location>
        <begin position="122"/>
        <end position="461"/>
    </location>
</feature>
<dbReference type="Pfam" id="PF00155">
    <property type="entry name" value="Aminotran_1_2"/>
    <property type="match status" value="1"/>
</dbReference>
<dbReference type="InParanoid" id="D6RP20"/>
<reference evidence="8 9" key="1">
    <citation type="journal article" date="2010" name="Proc. Natl. Acad. Sci. U.S.A.">
        <title>Insights into evolution of multicellular fungi from the assembled chromosomes of the mushroom Coprinopsis cinerea (Coprinus cinereus).</title>
        <authorList>
            <person name="Stajich J.E."/>
            <person name="Wilke S.K."/>
            <person name="Ahren D."/>
            <person name="Au C.H."/>
            <person name="Birren B.W."/>
            <person name="Borodovsky M."/>
            <person name="Burns C."/>
            <person name="Canback B."/>
            <person name="Casselton L.A."/>
            <person name="Cheng C.K."/>
            <person name="Deng J."/>
            <person name="Dietrich F.S."/>
            <person name="Fargo D.C."/>
            <person name="Farman M.L."/>
            <person name="Gathman A.C."/>
            <person name="Goldberg J."/>
            <person name="Guigo R."/>
            <person name="Hoegger P.J."/>
            <person name="Hooker J.B."/>
            <person name="Huggins A."/>
            <person name="James T.Y."/>
            <person name="Kamada T."/>
            <person name="Kilaru S."/>
            <person name="Kodira C."/>
            <person name="Kues U."/>
            <person name="Kupfer D."/>
            <person name="Kwan H.S."/>
            <person name="Lomsadze A."/>
            <person name="Li W."/>
            <person name="Lilly W.W."/>
            <person name="Ma L.J."/>
            <person name="Mackey A.J."/>
            <person name="Manning G."/>
            <person name="Martin F."/>
            <person name="Muraguchi H."/>
            <person name="Natvig D.O."/>
            <person name="Palmerini H."/>
            <person name="Ramesh M.A."/>
            <person name="Rehmeyer C.J."/>
            <person name="Roe B.A."/>
            <person name="Shenoy N."/>
            <person name="Stanke M."/>
            <person name="Ter-Hovhannisyan V."/>
            <person name="Tunlid A."/>
            <person name="Velagapudi R."/>
            <person name="Vision T.J."/>
            <person name="Zeng Q."/>
            <person name="Zolan M.E."/>
            <person name="Pukkila P.J."/>
        </authorList>
    </citation>
    <scope>NUCLEOTIDE SEQUENCE [LARGE SCALE GENOMIC DNA]</scope>
    <source>
        <strain evidence="9">Okayama-7 / 130 / ATCC MYA-4618 / FGSC 9003</strain>
    </source>
</reference>
<gene>
    <name evidence="8" type="ORF">CC1G_14996</name>
</gene>
<evidence type="ECO:0000256" key="1">
    <source>
        <dbReference type="ARBA" id="ARBA00001933"/>
    </source>
</evidence>
<dbReference type="Gene3D" id="3.40.640.10">
    <property type="entry name" value="Type I PLP-dependent aspartate aminotransferase-like (Major domain)"/>
    <property type="match status" value="1"/>
</dbReference>
<name>D6RP20_COPC7</name>
<protein>
    <submittedName>
        <fullName evidence="8">Kynurenine/alpha-aminoadipate aminotransferase</fullName>
    </submittedName>
</protein>
<dbReference type="InterPro" id="IPR050859">
    <property type="entry name" value="Class-I_PLP-dep_aminotransf"/>
</dbReference>
<comment type="cofactor">
    <cofactor evidence="1">
        <name>pyridoxal 5'-phosphate</name>
        <dbReference type="ChEBI" id="CHEBI:597326"/>
    </cofactor>
</comment>
<keyword evidence="3 8" id="KW-0032">Aminotransferase</keyword>
<keyword evidence="5" id="KW-0663">Pyridoxal phosphate</keyword>
<dbReference type="eggNOG" id="KOG0634">
    <property type="taxonomic scope" value="Eukaryota"/>
</dbReference>
<proteinExistence type="inferred from homology"/>
<keyword evidence="4" id="KW-0808">Transferase</keyword>